<organism evidence="2 3">
    <name type="scientific">Candidatus Cardinium hertigii</name>
    <dbReference type="NCBI Taxonomy" id="247481"/>
    <lineage>
        <taxon>Bacteria</taxon>
        <taxon>Pseudomonadati</taxon>
        <taxon>Bacteroidota</taxon>
        <taxon>Cytophagia</taxon>
        <taxon>Cytophagales</taxon>
        <taxon>Amoebophilaceae</taxon>
        <taxon>Candidatus Cardinium</taxon>
    </lineage>
</organism>
<keyword evidence="3" id="KW-1185">Reference proteome</keyword>
<dbReference type="AlphaFoldDB" id="A0A2Z3LA55"/>
<reference evidence="2 3" key="1">
    <citation type="submission" date="2018-05" db="EMBL/GenBank/DDBJ databases">
        <title>Candidatus Cardinium hertigii Genome Assembly.</title>
        <authorList>
            <person name="Showmaker K.C."/>
            <person name="Walden K.O."/>
            <person name="Fields C.J."/>
            <person name="Lambert K.N."/>
            <person name="Hudson M.E."/>
        </authorList>
    </citation>
    <scope>NUCLEOTIDE SEQUENCE [LARGE SCALE GENOMIC DNA]</scope>
    <source>
        <strain evidence="3">cHgTN10</strain>
    </source>
</reference>
<proteinExistence type="predicted"/>
<evidence type="ECO:0000313" key="3">
    <source>
        <dbReference type="Proteomes" id="UP000245872"/>
    </source>
</evidence>
<dbReference type="RefSeq" id="WP_162534214.1">
    <property type="nucleotide sequence ID" value="NZ_CP029619.1"/>
</dbReference>
<feature type="region of interest" description="Disordered" evidence="1">
    <location>
        <begin position="15"/>
        <end position="35"/>
    </location>
</feature>
<accession>A0A2Z3LA55</accession>
<name>A0A2Z3LA55_9BACT</name>
<evidence type="ECO:0000256" key="1">
    <source>
        <dbReference type="SAM" id="MobiDB-lite"/>
    </source>
</evidence>
<dbReference type="Proteomes" id="UP000245872">
    <property type="component" value="Chromosome"/>
</dbReference>
<dbReference type="EMBL" id="CP029619">
    <property type="protein sequence ID" value="AWN82207.1"/>
    <property type="molecule type" value="Genomic_DNA"/>
</dbReference>
<dbReference type="KEGG" id="cher:DK880_00909"/>
<protein>
    <submittedName>
        <fullName evidence="2">Uncharacterized protein</fullName>
    </submittedName>
</protein>
<sequence length="58" mass="6444">MHCYLPGVKVKAATDHKVVSTSPSKGSSRRAEEARMAKELYNREQKATRKAVTAIVKK</sequence>
<gene>
    <name evidence="2" type="ORF">DK880_00909</name>
</gene>
<evidence type="ECO:0000313" key="2">
    <source>
        <dbReference type="EMBL" id="AWN82207.1"/>
    </source>
</evidence>